<dbReference type="GeneID" id="68857539"/>
<protein>
    <recommendedName>
        <fullName evidence="2">4Fe-4S ferredoxin iron-sulfur binding domain-containing protein</fullName>
    </recommendedName>
</protein>
<evidence type="ECO:0000313" key="4">
    <source>
        <dbReference type="Proteomes" id="UP000663292"/>
    </source>
</evidence>
<dbReference type="Pfam" id="PF16947">
    <property type="entry name" value="Ferredoxin_N"/>
    <property type="match status" value="1"/>
</dbReference>
<proteinExistence type="predicted"/>
<evidence type="ECO:0000256" key="1">
    <source>
        <dbReference type="SAM" id="MobiDB-lite"/>
    </source>
</evidence>
<keyword evidence="4" id="KW-1185">Reference proteome</keyword>
<sequence length="78" mass="8854">MTENTTDADHESPPDAIPDTDLAADEFDQELGEQLGKDAQRYAEGEMSEDEFYEKYHDALIEEFGEDNRPVARGRDES</sequence>
<accession>A0A897NSI8</accession>
<evidence type="ECO:0000259" key="2">
    <source>
        <dbReference type="Pfam" id="PF16947"/>
    </source>
</evidence>
<reference evidence="3 4" key="1">
    <citation type="submission" date="2020-11" db="EMBL/GenBank/DDBJ databases">
        <title>Carbohydrate-dependent, anaerobic sulfur respiration: A novel catabolism in halophilic archaea.</title>
        <authorList>
            <person name="Sorokin D.Y."/>
            <person name="Messina E."/>
            <person name="Smedile F."/>
            <person name="La Cono V."/>
            <person name="Hallsworth J.E."/>
            <person name="Yakimov M.M."/>
        </authorList>
    </citation>
    <scope>NUCLEOTIDE SEQUENCE [LARGE SCALE GENOMIC DNA]</scope>
    <source>
        <strain evidence="3 4">HSR-Est</strain>
    </source>
</reference>
<evidence type="ECO:0000313" key="3">
    <source>
        <dbReference type="EMBL" id="QSG14445.1"/>
    </source>
</evidence>
<gene>
    <name evidence="3" type="ORF">HSEST_0904</name>
</gene>
<dbReference type="Proteomes" id="UP000663292">
    <property type="component" value="Chromosome"/>
</dbReference>
<name>A0A897NSI8_9EURY</name>
<dbReference type="EMBL" id="CP064791">
    <property type="protein sequence ID" value="QSG14445.1"/>
    <property type="molecule type" value="Genomic_DNA"/>
</dbReference>
<dbReference type="RefSeq" id="WP_229122408.1">
    <property type="nucleotide sequence ID" value="NZ_CP064791.1"/>
</dbReference>
<feature type="region of interest" description="Disordered" evidence="1">
    <location>
        <begin position="1"/>
        <end position="20"/>
    </location>
</feature>
<dbReference type="InterPro" id="IPR031604">
    <property type="entry name" value="Ferredoxin_N"/>
</dbReference>
<organism evidence="3 4">
    <name type="scientific">Halapricum desulfuricans</name>
    <dbReference type="NCBI Taxonomy" id="2841257"/>
    <lineage>
        <taxon>Archaea</taxon>
        <taxon>Methanobacteriati</taxon>
        <taxon>Methanobacteriota</taxon>
        <taxon>Stenosarchaea group</taxon>
        <taxon>Halobacteria</taxon>
        <taxon>Halobacteriales</taxon>
        <taxon>Haloarculaceae</taxon>
        <taxon>Halapricum</taxon>
    </lineage>
</organism>
<feature type="domain" description="4Fe-4S ferredoxin iron-sulfur binding" evidence="2">
    <location>
        <begin position="20"/>
        <end position="72"/>
    </location>
</feature>
<dbReference type="AlphaFoldDB" id="A0A897NSI8"/>